<dbReference type="InterPro" id="IPR008271">
    <property type="entry name" value="Ser/Thr_kinase_AS"/>
</dbReference>
<dbReference type="PANTHER" id="PTHR24346:SF82">
    <property type="entry name" value="KP78A-RELATED"/>
    <property type="match status" value="1"/>
</dbReference>
<dbReference type="SUPFAM" id="SSF103243">
    <property type="entry name" value="KA1-like"/>
    <property type="match status" value="1"/>
</dbReference>
<keyword evidence="3 10" id="KW-0808">Transferase</keyword>
<gene>
    <name evidence="10" type="ORF">BgAZ_110220</name>
</gene>
<dbReference type="InterPro" id="IPR011009">
    <property type="entry name" value="Kinase-like_dom_sf"/>
</dbReference>
<dbReference type="AlphaFoldDB" id="A0AAD8PGW8"/>
<dbReference type="GO" id="GO:0005737">
    <property type="term" value="C:cytoplasm"/>
    <property type="evidence" value="ECO:0007669"/>
    <property type="project" value="TreeGrafter"/>
</dbReference>
<evidence type="ECO:0000256" key="5">
    <source>
        <dbReference type="ARBA" id="ARBA00022777"/>
    </source>
</evidence>
<dbReference type="PROSITE" id="PS00108">
    <property type="entry name" value="PROTEIN_KINASE_ST"/>
    <property type="match status" value="1"/>
</dbReference>
<protein>
    <submittedName>
        <fullName evidence="10">Transferase domain 1</fullName>
    </submittedName>
</protein>
<dbReference type="Gene3D" id="3.30.310.80">
    <property type="entry name" value="Kinase associated domain 1, KA1"/>
    <property type="match status" value="1"/>
</dbReference>
<evidence type="ECO:0000256" key="3">
    <source>
        <dbReference type="ARBA" id="ARBA00022679"/>
    </source>
</evidence>
<comment type="subunit">
    <text evidence="1">Monomer.</text>
</comment>
<evidence type="ECO:0000256" key="1">
    <source>
        <dbReference type="ARBA" id="ARBA00011245"/>
    </source>
</evidence>
<dbReference type="InterPro" id="IPR017441">
    <property type="entry name" value="Protein_kinase_ATP_BS"/>
</dbReference>
<dbReference type="InterPro" id="IPR000719">
    <property type="entry name" value="Prot_kinase_dom"/>
</dbReference>
<feature type="domain" description="Protein kinase" evidence="9">
    <location>
        <begin position="29"/>
        <end position="281"/>
    </location>
</feature>
<dbReference type="GO" id="GO:0005524">
    <property type="term" value="F:ATP binding"/>
    <property type="evidence" value="ECO:0007669"/>
    <property type="project" value="UniProtKB-UniRule"/>
</dbReference>
<dbReference type="SMART" id="SM00220">
    <property type="entry name" value="S_TKc"/>
    <property type="match status" value="1"/>
</dbReference>
<evidence type="ECO:0000256" key="7">
    <source>
        <dbReference type="PROSITE-ProRule" id="PRU10141"/>
    </source>
</evidence>
<feature type="binding site" evidence="7">
    <location>
        <position position="58"/>
    </location>
    <ligand>
        <name>ATP</name>
        <dbReference type="ChEBI" id="CHEBI:30616"/>
    </ligand>
</feature>
<evidence type="ECO:0000313" key="10">
    <source>
        <dbReference type="EMBL" id="KAK1445116.1"/>
    </source>
</evidence>
<dbReference type="InterPro" id="IPR028375">
    <property type="entry name" value="KA1/Ssp2_C"/>
</dbReference>
<keyword evidence="5" id="KW-0418">Kinase</keyword>
<evidence type="ECO:0000256" key="6">
    <source>
        <dbReference type="ARBA" id="ARBA00022840"/>
    </source>
</evidence>
<accession>A0AAD8PGW8</accession>
<sequence>MAHGGSRPWGMTKSRDNVEIVDPIIVKDYLLLDILGTGTFGKVRLGINRTTRRKVAVKILDKHMMIKLGAGDTLGRELNALSGRSHPHVVRIHELIDTMNTCFIIMDYVDGGELFDYISQNPRLTEYDSIRIMRQILSAVNFCHNNRVCHRDLKPENIMLDKKKNIKLGDFGLCNSLRDGECLMTPCGSPNYAAPEVICGHPYSGPEIDIWSCGVILYVLLCGCLPFDDDEMSMLFHKIKLGKYLIPGYISKDAKWLLERMLDVNPASRITLSEIFLHPWFKGCNIKENRTEALDYDITDHYSTRSVHGGTSDSESSHPGYLLKAPKDADVEVSNSLVLKFNHYNPRWSIGVSGYRSEEDCVRKVLETLKSMGYKWNCTPNLKIYFRRQECEENTAPVFCLHVYKVRHRNFMADLMLCDGKLMPALEEGVKIVEELQRHLPKTK</sequence>
<evidence type="ECO:0000256" key="8">
    <source>
        <dbReference type="RuleBase" id="RU000304"/>
    </source>
</evidence>
<dbReference type="SUPFAM" id="SSF56112">
    <property type="entry name" value="Protein kinase-like (PK-like)"/>
    <property type="match status" value="1"/>
</dbReference>
<name>A0AAD8PGW8_BABGI</name>
<proteinExistence type="inferred from homology"/>
<dbReference type="PROSITE" id="PS00107">
    <property type="entry name" value="PROTEIN_KINASE_ATP"/>
    <property type="match status" value="1"/>
</dbReference>
<dbReference type="Gene3D" id="1.10.510.10">
    <property type="entry name" value="Transferase(Phosphotransferase) domain 1"/>
    <property type="match status" value="1"/>
</dbReference>
<evidence type="ECO:0000313" key="11">
    <source>
        <dbReference type="Proteomes" id="UP001230268"/>
    </source>
</evidence>
<dbReference type="FunFam" id="1.10.510.10:FF:000571">
    <property type="entry name" value="Maternal embryonic leucine zipper kinase"/>
    <property type="match status" value="1"/>
</dbReference>
<dbReference type="GO" id="GO:0004674">
    <property type="term" value="F:protein serine/threonine kinase activity"/>
    <property type="evidence" value="ECO:0007669"/>
    <property type="project" value="UniProtKB-KW"/>
</dbReference>
<organism evidence="10 11">
    <name type="scientific">Babesia gibsoni</name>
    <dbReference type="NCBI Taxonomy" id="33632"/>
    <lineage>
        <taxon>Eukaryota</taxon>
        <taxon>Sar</taxon>
        <taxon>Alveolata</taxon>
        <taxon>Apicomplexa</taxon>
        <taxon>Aconoidasida</taxon>
        <taxon>Piroplasmida</taxon>
        <taxon>Babesiidae</taxon>
        <taxon>Babesia</taxon>
    </lineage>
</organism>
<comment type="caution">
    <text evidence="10">The sequence shown here is derived from an EMBL/GenBank/DDBJ whole genome shotgun (WGS) entry which is preliminary data.</text>
</comment>
<reference evidence="10" key="1">
    <citation type="submission" date="2023-08" db="EMBL/GenBank/DDBJ databases">
        <title>Draft sequence of the Babesia gibsoni genome.</title>
        <authorList>
            <person name="Yamagishi J.Y."/>
            <person name="Xuan X.X."/>
        </authorList>
    </citation>
    <scope>NUCLEOTIDE SEQUENCE</scope>
    <source>
        <strain evidence="10">Azabu</strain>
    </source>
</reference>
<dbReference type="GO" id="GO:0035556">
    <property type="term" value="P:intracellular signal transduction"/>
    <property type="evidence" value="ECO:0007669"/>
    <property type="project" value="TreeGrafter"/>
</dbReference>
<dbReference type="PANTHER" id="PTHR24346">
    <property type="entry name" value="MAP/MICROTUBULE AFFINITY-REGULATING KINASE"/>
    <property type="match status" value="1"/>
</dbReference>
<keyword evidence="6 7" id="KW-0067">ATP-binding</keyword>
<keyword evidence="2 8" id="KW-0723">Serine/threonine-protein kinase</keyword>
<keyword evidence="4 7" id="KW-0547">Nucleotide-binding</keyword>
<comment type="similarity">
    <text evidence="8">Belongs to the protein kinase superfamily.</text>
</comment>
<evidence type="ECO:0000256" key="4">
    <source>
        <dbReference type="ARBA" id="ARBA00022741"/>
    </source>
</evidence>
<dbReference type="Proteomes" id="UP001230268">
    <property type="component" value="Unassembled WGS sequence"/>
</dbReference>
<evidence type="ECO:0000259" key="9">
    <source>
        <dbReference type="PROSITE" id="PS50011"/>
    </source>
</evidence>
<dbReference type="EMBL" id="JAVEPI010000001">
    <property type="protein sequence ID" value="KAK1445116.1"/>
    <property type="molecule type" value="Genomic_DNA"/>
</dbReference>
<dbReference type="Pfam" id="PF00069">
    <property type="entry name" value="Pkinase"/>
    <property type="match status" value="1"/>
</dbReference>
<dbReference type="PROSITE" id="PS50011">
    <property type="entry name" value="PROTEIN_KINASE_DOM"/>
    <property type="match status" value="1"/>
</dbReference>
<keyword evidence="11" id="KW-1185">Reference proteome</keyword>
<evidence type="ECO:0000256" key="2">
    <source>
        <dbReference type="ARBA" id="ARBA00022527"/>
    </source>
</evidence>